<dbReference type="EMBL" id="JARBHB010000002">
    <property type="protein sequence ID" value="KAJ8891563.1"/>
    <property type="molecule type" value="Genomic_DNA"/>
</dbReference>
<reference evidence="2 3" key="1">
    <citation type="submission" date="2023-02" db="EMBL/GenBank/DDBJ databases">
        <title>LHISI_Scaffold_Assembly.</title>
        <authorList>
            <person name="Stuart O.P."/>
            <person name="Cleave R."/>
            <person name="Magrath M.J.L."/>
            <person name="Mikheyev A.S."/>
        </authorList>
    </citation>
    <scope>NUCLEOTIDE SEQUENCE [LARGE SCALE GENOMIC DNA]</scope>
    <source>
        <strain evidence="2">Daus_M_001</strain>
        <tissue evidence="2">Leg muscle</tissue>
    </source>
</reference>
<proteinExistence type="predicted"/>
<dbReference type="Proteomes" id="UP001159363">
    <property type="component" value="Chromosome 2"/>
</dbReference>
<sequence>MLPDSTGPGRIDISRAESRFVVAIQIVQSSKKQLESYGMFPVSSHFFEKNILLWCGQAIASALVLPHTKQTMEQDGPDGVQAVVIELALSLRKLQIKPIPGGLAPGFSHVGIVTDDDVGRRGLLGDLLFPPPRTFIPMLLLTHFASPTSVLKTLMLRAAQFSFTQQFSFTHSLHDKPACFSWVNPLLQVAALPLYSGLFCGRTECATSAVRSQPHEYSGERPSFPERSGVPSKGDPPPPSNTHTLAPSTSPLAIWRLHSQHTLSHDFVHGGPRYCSGQTTDLPPRRTRLTSRRGNFRTWESYRTMPLVGGFSRGYPVYPALAFRRCSILSSAMGPQSREFMRVGSLGHVATLGYRRRTRRATIIIGSDQREVNLRLRASSSEECNWTGCRGAPGAAERCLVATAGNEFSLAHSGTFHTPLRYSRRLLNLPEPRFRGRTTFLEDHNSSSEHDRLSAVSQKVITTSVAIRARGDRNRAEEECDVGKCECPLRKPTLHHRARVSHALVASSPLGRDFML</sequence>
<gene>
    <name evidence="2" type="ORF">PR048_004091</name>
</gene>
<evidence type="ECO:0000256" key="1">
    <source>
        <dbReference type="SAM" id="MobiDB-lite"/>
    </source>
</evidence>
<organism evidence="2 3">
    <name type="scientific">Dryococelus australis</name>
    <dbReference type="NCBI Taxonomy" id="614101"/>
    <lineage>
        <taxon>Eukaryota</taxon>
        <taxon>Metazoa</taxon>
        <taxon>Ecdysozoa</taxon>
        <taxon>Arthropoda</taxon>
        <taxon>Hexapoda</taxon>
        <taxon>Insecta</taxon>
        <taxon>Pterygota</taxon>
        <taxon>Neoptera</taxon>
        <taxon>Polyneoptera</taxon>
        <taxon>Phasmatodea</taxon>
        <taxon>Verophasmatodea</taxon>
        <taxon>Anareolatae</taxon>
        <taxon>Phasmatidae</taxon>
        <taxon>Eurycanthinae</taxon>
        <taxon>Dryococelus</taxon>
    </lineage>
</organism>
<comment type="caution">
    <text evidence="2">The sequence shown here is derived from an EMBL/GenBank/DDBJ whole genome shotgun (WGS) entry which is preliminary data.</text>
</comment>
<protein>
    <submittedName>
        <fullName evidence="2">Uncharacterized protein</fullName>
    </submittedName>
</protein>
<feature type="region of interest" description="Disordered" evidence="1">
    <location>
        <begin position="210"/>
        <end position="246"/>
    </location>
</feature>
<evidence type="ECO:0000313" key="2">
    <source>
        <dbReference type="EMBL" id="KAJ8891563.1"/>
    </source>
</evidence>
<keyword evidence="3" id="KW-1185">Reference proteome</keyword>
<name>A0ABQ9I6F9_9NEOP</name>
<accession>A0ABQ9I6F9</accession>
<evidence type="ECO:0000313" key="3">
    <source>
        <dbReference type="Proteomes" id="UP001159363"/>
    </source>
</evidence>